<comment type="caution">
    <text evidence="5">The sequence shown here is derived from an EMBL/GenBank/DDBJ whole genome shotgun (WGS) entry which is preliminary data.</text>
</comment>
<dbReference type="GO" id="GO:0004386">
    <property type="term" value="F:helicase activity"/>
    <property type="evidence" value="ECO:0007669"/>
    <property type="project" value="UniProtKB-KW"/>
</dbReference>
<evidence type="ECO:0000313" key="6">
    <source>
        <dbReference type="Proteomes" id="UP000037510"/>
    </source>
</evidence>
<evidence type="ECO:0000259" key="4">
    <source>
        <dbReference type="PROSITE" id="PS50923"/>
    </source>
</evidence>
<gene>
    <name evidence="5" type="ORF">OBRU01_06558</name>
</gene>
<keyword evidence="5" id="KW-0547">Nucleotide-binding</keyword>
<comment type="caution">
    <text evidence="2">Lacks conserved residue(s) required for the propagation of feature annotation.</text>
</comment>
<dbReference type="Proteomes" id="UP000037510">
    <property type="component" value="Unassembled WGS sequence"/>
</dbReference>
<evidence type="ECO:0000256" key="1">
    <source>
        <dbReference type="ARBA" id="ARBA00023157"/>
    </source>
</evidence>
<reference evidence="5 6" key="1">
    <citation type="journal article" date="2015" name="Genome Biol. Evol.">
        <title>The genome of winter moth (Operophtera brumata) provides a genomic perspective on sexual dimorphism and phenology.</title>
        <authorList>
            <person name="Derks M.F."/>
            <person name="Smit S."/>
            <person name="Salis L."/>
            <person name="Schijlen E."/>
            <person name="Bossers A."/>
            <person name="Mateman C."/>
            <person name="Pijl A.S."/>
            <person name="de Ridder D."/>
            <person name="Groenen M.A."/>
            <person name="Visser M.E."/>
            <person name="Megens H.J."/>
        </authorList>
    </citation>
    <scope>NUCLEOTIDE SEQUENCE [LARGE SCALE GENOMIC DNA]</scope>
    <source>
        <strain evidence="5">WM2013NL</strain>
        <tissue evidence="5">Head and thorax</tissue>
    </source>
</reference>
<feature type="domain" description="Sushi" evidence="4">
    <location>
        <begin position="189"/>
        <end position="242"/>
    </location>
</feature>
<sequence length="292" mass="33758">MSIVSTILIFNIIVGSLGAWQPDIDINRVRLLTNGKSHHRHSSKNPHSRRSILQHQFRNDNDYHSSGLDKLRPPMHYVSAPSSTTPKALKVYQPREDPRVFYQSDTYAKEVNENSLNNEVTAIYPGNDVVRAGEDYNYRRPYPARLRETNDVPYDHVMLQHPHLTSCNGHRMPREMLRYCYMSVDVLIQTCALPKYLIADCRDENKTCSFTCRDHRAKLHGPSTLSCGDDMKWVGQLPACSGKHSEWIGASRGRHLPYQMCTRLEIEHATRSYVPQRRLVTGIRLHEKKYLM</sequence>
<accession>A0A0L7LKH3</accession>
<evidence type="ECO:0000313" key="5">
    <source>
        <dbReference type="EMBL" id="KOB75947.1"/>
    </source>
</evidence>
<keyword evidence="6" id="KW-1185">Reference proteome</keyword>
<keyword evidence="2" id="KW-0768">Sushi</keyword>
<keyword evidence="5" id="KW-0378">Hydrolase</keyword>
<evidence type="ECO:0000256" key="3">
    <source>
        <dbReference type="SAM" id="SignalP"/>
    </source>
</evidence>
<dbReference type="AlphaFoldDB" id="A0A0L7LKH3"/>
<dbReference type="Gene3D" id="2.10.70.10">
    <property type="entry name" value="Complement Module, domain 1"/>
    <property type="match status" value="1"/>
</dbReference>
<feature type="chain" id="PRO_5005573331" evidence="3">
    <location>
        <begin position="20"/>
        <end position="292"/>
    </location>
</feature>
<feature type="signal peptide" evidence="3">
    <location>
        <begin position="1"/>
        <end position="19"/>
    </location>
</feature>
<dbReference type="PROSITE" id="PS50923">
    <property type="entry name" value="SUSHI"/>
    <property type="match status" value="1"/>
</dbReference>
<protein>
    <submittedName>
        <fullName evidence="5">ATP-dependent DNA helicase</fullName>
    </submittedName>
</protein>
<dbReference type="InterPro" id="IPR000436">
    <property type="entry name" value="Sushi_SCR_CCP_dom"/>
</dbReference>
<keyword evidence="3" id="KW-0732">Signal</keyword>
<keyword evidence="5" id="KW-0067">ATP-binding</keyword>
<proteinExistence type="predicted"/>
<keyword evidence="1" id="KW-1015">Disulfide bond</keyword>
<dbReference type="EMBL" id="JTDY01000769">
    <property type="protein sequence ID" value="KOB75947.1"/>
    <property type="molecule type" value="Genomic_DNA"/>
</dbReference>
<evidence type="ECO:0000256" key="2">
    <source>
        <dbReference type="PROSITE-ProRule" id="PRU00302"/>
    </source>
</evidence>
<name>A0A0L7LKH3_OPEBR</name>
<keyword evidence="5" id="KW-0347">Helicase</keyword>
<organism evidence="5 6">
    <name type="scientific">Operophtera brumata</name>
    <name type="common">Winter moth</name>
    <name type="synonym">Phalaena brumata</name>
    <dbReference type="NCBI Taxonomy" id="104452"/>
    <lineage>
        <taxon>Eukaryota</taxon>
        <taxon>Metazoa</taxon>
        <taxon>Ecdysozoa</taxon>
        <taxon>Arthropoda</taxon>
        <taxon>Hexapoda</taxon>
        <taxon>Insecta</taxon>
        <taxon>Pterygota</taxon>
        <taxon>Neoptera</taxon>
        <taxon>Endopterygota</taxon>
        <taxon>Lepidoptera</taxon>
        <taxon>Glossata</taxon>
        <taxon>Ditrysia</taxon>
        <taxon>Geometroidea</taxon>
        <taxon>Geometridae</taxon>
        <taxon>Larentiinae</taxon>
        <taxon>Operophtera</taxon>
    </lineage>
</organism>